<dbReference type="SUPFAM" id="SSF48371">
    <property type="entry name" value="ARM repeat"/>
    <property type="match status" value="1"/>
</dbReference>
<comment type="caution">
    <text evidence="1">The sequence shown here is derived from an EMBL/GenBank/DDBJ whole genome shotgun (WGS) entry which is preliminary data.</text>
</comment>
<accession>A0A1L8CKD6</accession>
<dbReference type="EMBL" id="BDFD01000002">
    <property type="protein sequence ID" value="GAV19345.1"/>
    <property type="molecule type" value="Genomic_DNA"/>
</dbReference>
<organism evidence="1 2">
    <name type="scientific">Mariprofundus micogutta</name>
    <dbReference type="NCBI Taxonomy" id="1921010"/>
    <lineage>
        <taxon>Bacteria</taxon>
        <taxon>Pseudomonadati</taxon>
        <taxon>Pseudomonadota</taxon>
        <taxon>Candidatius Mariprofundia</taxon>
        <taxon>Mariprofundales</taxon>
        <taxon>Mariprofundaceae</taxon>
        <taxon>Mariprofundus</taxon>
    </lineage>
</organism>
<dbReference type="OrthoDB" id="9929486at2"/>
<protein>
    <recommendedName>
        <fullName evidence="3">HEAT repeat protein</fullName>
    </recommendedName>
</protein>
<evidence type="ECO:0000313" key="2">
    <source>
        <dbReference type="Proteomes" id="UP000231632"/>
    </source>
</evidence>
<sequence length="103" mass="11628">MVEEFANDEERTLFLLETLLNKNESLQLRDSAATYLGHHDSDKALKSLIECACNDHEDARLLTACGDAIAEIWDRNKNFDIDVVLAQVAIPAQLEIRGWINSK</sequence>
<dbReference type="InterPro" id="IPR016024">
    <property type="entry name" value="ARM-type_fold"/>
</dbReference>
<dbReference type="RefSeq" id="WP_072658541.1">
    <property type="nucleotide sequence ID" value="NZ_BDFD01000002.1"/>
</dbReference>
<dbReference type="AlphaFoldDB" id="A0A1L8CKD6"/>
<keyword evidence="2" id="KW-1185">Reference proteome</keyword>
<dbReference type="Proteomes" id="UP000231632">
    <property type="component" value="Unassembled WGS sequence"/>
</dbReference>
<gene>
    <name evidence="1" type="ORF">MMIC_P0279</name>
</gene>
<dbReference type="STRING" id="1921010.MMIC_P0279"/>
<evidence type="ECO:0000313" key="1">
    <source>
        <dbReference type="EMBL" id="GAV19345.1"/>
    </source>
</evidence>
<evidence type="ECO:0008006" key="3">
    <source>
        <dbReference type="Google" id="ProtNLM"/>
    </source>
</evidence>
<proteinExistence type="predicted"/>
<name>A0A1L8CKD6_9PROT</name>
<reference evidence="1 2" key="1">
    <citation type="journal article" date="2017" name="Arch. Microbiol.">
        <title>Mariprofundus micogutta sp. nov., a novel iron-oxidizing zetaproteobacterium isolated from a deep-sea hydrothermal field at the Bayonnaise knoll of the Izu-Ogasawara arc, and a description of Mariprofundales ord. nov. and Zetaproteobacteria classis nov.</title>
        <authorList>
            <person name="Makita H."/>
            <person name="Tanaka E."/>
            <person name="Mitsunobu S."/>
            <person name="Miyazaki M."/>
            <person name="Nunoura T."/>
            <person name="Uematsu K."/>
            <person name="Takaki Y."/>
            <person name="Nishi S."/>
            <person name="Shimamura S."/>
            <person name="Takai K."/>
        </authorList>
    </citation>
    <scope>NUCLEOTIDE SEQUENCE [LARGE SCALE GENOMIC DNA]</scope>
    <source>
        <strain evidence="1 2">ET2</strain>
    </source>
</reference>